<dbReference type="GeneID" id="29473542"/>
<comment type="caution">
    <text evidence="1">The sequence shown here is derived from an EMBL/GenBank/DDBJ whole genome shotgun (WGS) entry which is preliminary data.</text>
</comment>
<protein>
    <submittedName>
        <fullName evidence="1">Uncharacterized protein</fullName>
    </submittedName>
</protein>
<name>A0A9W5AM70_CAMHY</name>
<dbReference type="EMBL" id="FAUW01000001">
    <property type="protein sequence ID" value="CUU68906.1"/>
    <property type="molecule type" value="Genomic_DNA"/>
</dbReference>
<proteinExistence type="predicted"/>
<accession>A0A9W5AM70</accession>
<dbReference type="RefSeq" id="WP_059430815.1">
    <property type="nucleotide sequence ID" value="NZ_FAUT01000002.1"/>
</dbReference>
<reference evidence="1 2" key="1">
    <citation type="submission" date="2015-11" db="EMBL/GenBank/DDBJ databases">
        <authorList>
            <consortium name="Pathogen Informatics"/>
        </authorList>
    </citation>
    <scope>NUCLEOTIDE SEQUENCE [LARGE SCALE GENOMIC DNA]</scope>
    <source>
        <strain evidence="1 2">006A-0191</strain>
    </source>
</reference>
<organism evidence="1 2">
    <name type="scientific">Campylobacter hyointestinalis subsp. hyointestinalis</name>
    <dbReference type="NCBI Taxonomy" id="91352"/>
    <lineage>
        <taxon>Bacteria</taxon>
        <taxon>Pseudomonadati</taxon>
        <taxon>Campylobacterota</taxon>
        <taxon>Epsilonproteobacteria</taxon>
        <taxon>Campylobacterales</taxon>
        <taxon>Campylobacteraceae</taxon>
        <taxon>Campylobacter</taxon>
    </lineage>
</organism>
<evidence type="ECO:0000313" key="1">
    <source>
        <dbReference type="EMBL" id="CUU68906.1"/>
    </source>
</evidence>
<evidence type="ECO:0000313" key="2">
    <source>
        <dbReference type="Proteomes" id="UP000052257"/>
    </source>
</evidence>
<dbReference type="Proteomes" id="UP000052257">
    <property type="component" value="Unassembled WGS sequence"/>
</dbReference>
<sequence>MSTEGYYYLADFNRGISRNFIVYNDDVKALLSALSWLHVHGNLDEKLSKIDMFKKMMTKKYL</sequence>
<gene>
    <name evidence="1" type="ORF">ERS739220_00109</name>
</gene>
<dbReference type="AlphaFoldDB" id="A0A9W5AM70"/>